<evidence type="ECO:0000313" key="7">
    <source>
        <dbReference type="EMBL" id="KAH8369790.1"/>
    </source>
</evidence>
<dbReference type="FunFam" id="2.60.34.10:FF:000002">
    <property type="entry name" value="Heat shock 70 kDa"/>
    <property type="match status" value="1"/>
</dbReference>
<dbReference type="GO" id="GO:0140662">
    <property type="term" value="F:ATP-dependent protein folding chaperone"/>
    <property type="evidence" value="ECO:0007669"/>
    <property type="project" value="InterPro"/>
</dbReference>
<dbReference type="InterPro" id="IPR029047">
    <property type="entry name" value="HSP70_peptide-bd_sf"/>
</dbReference>
<keyword evidence="4" id="KW-0346">Stress response</keyword>
<proteinExistence type="inferred from homology"/>
<dbReference type="PRINTS" id="PR00301">
    <property type="entry name" value="HEATSHOCK70"/>
</dbReference>
<keyword evidence="2 5" id="KW-0547">Nucleotide-binding</keyword>
<reference evidence="7" key="1">
    <citation type="journal article" date="2021" name="Mol. Ecol. Resour.">
        <title>Phylogenomic analyses of the genus Drosophila reveals genomic signals of climate adaptation.</title>
        <authorList>
            <person name="Li F."/>
            <person name="Rane R.V."/>
            <person name="Luria V."/>
            <person name="Xiong Z."/>
            <person name="Chen J."/>
            <person name="Li Z."/>
            <person name="Catullo R.A."/>
            <person name="Griffin P.C."/>
            <person name="Schiffer M."/>
            <person name="Pearce S."/>
            <person name="Lee S.F."/>
            <person name="McElroy K."/>
            <person name="Stocker A."/>
            <person name="Shirriffs J."/>
            <person name="Cockerell F."/>
            <person name="Coppin C."/>
            <person name="Sgro C.M."/>
            <person name="Karger A."/>
            <person name="Cain J.W."/>
            <person name="Weber J.A."/>
            <person name="Santpere G."/>
            <person name="Kirschner M.W."/>
            <person name="Hoffmann A.A."/>
            <person name="Oakeshott J.G."/>
            <person name="Zhang G."/>
        </authorList>
    </citation>
    <scope>NUCLEOTIDE SEQUENCE</scope>
    <source>
        <strain evidence="7">BGI-SZ-2011g</strain>
    </source>
</reference>
<dbReference type="FunFam" id="1.20.1270.10:FF:000024">
    <property type="entry name" value="Heat shock protein 70"/>
    <property type="match status" value="1"/>
</dbReference>
<dbReference type="Gene3D" id="3.90.640.10">
    <property type="entry name" value="Actin, Chain A, domain 4"/>
    <property type="match status" value="1"/>
</dbReference>
<dbReference type="FunFam" id="3.30.420.40:FF:000026">
    <property type="entry name" value="Heat shock protein 70"/>
    <property type="match status" value="1"/>
</dbReference>
<dbReference type="FunFam" id="3.30.420.40:FF:000135">
    <property type="entry name" value="Heat shock cognate 71 kDa protein"/>
    <property type="match status" value="1"/>
</dbReference>
<evidence type="ECO:0000256" key="6">
    <source>
        <dbReference type="SAM" id="MobiDB-lite"/>
    </source>
</evidence>
<evidence type="ECO:0000313" key="8">
    <source>
        <dbReference type="Proteomes" id="UP001200034"/>
    </source>
</evidence>
<dbReference type="SUPFAM" id="SSF53067">
    <property type="entry name" value="Actin-like ATPase domain"/>
    <property type="match status" value="2"/>
</dbReference>
<organism evidence="7 8">
    <name type="scientific">Drosophila rubida</name>
    <dbReference type="NCBI Taxonomy" id="30044"/>
    <lineage>
        <taxon>Eukaryota</taxon>
        <taxon>Metazoa</taxon>
        <taxon>Ecdysozoa</taxon>
        <taxon>Arthropoda</taxon>
        <taxon>Hexapoda</taxon>
        <taxon>Insecta</taxon>
        <taxon>Pterygota</taxon>
        <taxon>Neoptera</taxon>
        <taxon>Endopterygota</taxon>
        <taxon>Diptera</taxon>
        <taxon>Brachycera</taxon>
        <taxon>Muscomorpha</taxon>
        <taxon>Ephydroidea</taxon>
        <taxon>Drosophilidae</taxon>
        <taxon>Drosophila</taxon>
    </lineage>
</organism>
<feature type="compositionally biased region" description="Gly residues" evidence="6">
    <location>
        <begin position="627"/>
        <end position="640"/>
    </location>
</feature>
<evidence type="ECO:0008006" key="9">
    <source>
        <dbReference type="Google" id="ProtNLM"/>
    </source>
</evidence>
<evidence type="ECO:0000256" key="5">
    <source>
        <dbReference type="RuleBase" id="RU003322"/>
    </source>
</evidence>
<dbReference type="EMBL" id="JAJJHW010002585">
    <property type="protein sequence ID" value="KAH8369790.1"/>
    <property type="molecule type" value="Genomic_DNA"/>
</dbReference>
<dbReference type="FunFam" id="3.90.640.10:FF:000134">
    <property type="entry name" value="Heat shock cognate 71 kDa protein"/>
    <property type="match status" value="1"/>
</dbReference>
<dbReference type="InterPro" id="IPR018181">
    <property type="entry name" value="Heat_shock_70_CS"/>
</dbReference>
<protein>
    <recommendedName>
        <fullName evidence="9">Heat shock 70 kDa protein cognate 1</fullName>
    </recommendedName>
</protein>
<dbReference type="SUPFAM" id="SSF100934">
    <property type="entry name" value="Heat shock protein 70kD (HSP70), C-terminal subdomain"/>
    <property type="match status" value="1"/>
</dbReference>
<dbReference type="PROSITE" id="PS01036">
    <property type="entry name" value="HSP70_3"/>
    <property type="match status" value="1"/>
</dbReference>
<dbReference type="PROSITE" id="PS00329">
    <property type="entry name" value="HSP70_2"/>
    <property type="match status" value="1"/>
</dbReference>
<dbReference type="AlphaFoldDB" id="A0AAD4JXM8"/>
<evidence type="ECO:0000256" key="2">
    <source>
        <dbReference type="ARBA" id="ARBA00022741"/>
    </source>
</evidence>
<dbReference type="FunFam" id="3.30.30.30:FF:000001">
    <property type="entry name" value="heat shock 70 kDa protein-like"/>
    <property type="match status" value="1"/>
</dbReference>
<dbReference type="CDD" id="cd10233">
    <property type="entry name" value="ASKHA_NBD_HSP70_HSPA1"/>
    <property type="match status" value="1"/>
</dbReference>
<dbReference type="GO" id="GO:0005524">
    <property type="term" value="F:ATP binding"/>
    <property type="evidence" value="ECO:0007669"/>
    <property type="project" value="UniProtKB-KW"/>
</dbReference>
<evidence type="ECO:0000256" key="1">
    <source>
        <dbReference type="ARBA" id="ARBA00007381"/>
    </source>
</evidence>
<keyword evidence="3 5" id="KW-0067">ATP-binding</keyword>
<comment type="caution">
    <text evidence="7">The sequence shown here is derived from an EMBL/GenBank/DDBJ whole genome shotgun (WGS) entry which is preliminary data.</text>
</comment>
<dbReference type="FunFam" id="3.30.420.40:FF:000172">
    <property type="entry name" value="Heat shock 70 kDa protein"/>
    <property type="match status" value="1"/>
</dbReference>
<dbReference type="GO" id="GO:0006950">
    <property type="term" value="P:response to stress"/>
    <property type="evidence" value="ECO:0007669"/>
    <property type="project" value="UniProtKB-ARBA"/>
</dbReference>
<dbReference type="SUPFAM" id="SSF100920">
    <property type="entry name" value="Heat shock protein 70kD (HSP70), peptide-binding domain"/>
    <property type="match status" value="1"/>
</dbReference>
<dbReference type="InterPro" id="IPR013126">
    <property type="entry name" value="Hsp_70_fam"/>
</dbReference>
<accession>A0AAD4JXM8</accession>
<dbReference type="PANTHER" id="PTHR19375">
    <property type="entry name" value="HEAT SHOCK PROTEIN 70KDA"/>
    <property type="match status" value="1"/>
</dbReference>
<evidence type="ECO:0000256" key="3">
    <source>
        <dbReference type="ARBA" id="ARBA00022840"/>
    </source>
</evidence>
<dbReference type="Proteomes" id="UP001200034">
    <property type="component" value="Unassembled WGS sequence"/>
</dbReference>
<dbReference type="Gene3D" id="1.20.1270.10">
    <property type="match status" value="1"/>
</dbReference>
<dbReference type="Gene3D" id="3.30.420.40">
    <property type="match status" value="2"/>
</dbReference>
<keyword evidence="8" id="KW-1185">Reference proteome</keyword>
<dbReference type="NCBIfam" id="NF001413">
    <property type="entry name" value="PRK00290.1"/>
    <property type="match status" value="1"/>
</dbReference>
<gene>
    <name evidence="7" type="ORF">KR093_000980</name>
</gene>
<evidence type="ECO:0000256" key="4">
    <source>
        <dbReference type="ARBA" id="ARBA00023016"/>
    </source>
</evidence>
<sequence length="647" mass="70955">MPKLPAVGIDLGTTYSCVGVFQHGKVEIIANDQGNRTTPSYVAFTESERLIGDAAKNQVAMNPNNTIFDAKRLIGRKFDDATVQSDLKHWPFQVVSENGKPRIQVEFKGERKSFYPEEISSMVLTKMKETAEAYLGGVVSDAVVTVPAYFNDSQRQATKDAGTIAGLNVLRIINEPTAAAIAYGLDKQDGSQGERNVLIFDLGGGTFDVSVLTIEDGIFEVKATAGDTHLGGEDIDNRMVNYFVQEFQRKHKRDLAPNKRAVRRLRTACERAKRTLSSSTQANIEIDSLFEGIDFYTSVTRARFEELNGDLFRGTMEPVAKALRDAKMDKAQIHEIVLVGGSTRIPKVQRLLQDFFNGKELNKSINPDEAVAYGAAVQAAILTGDTSQAVQDLLLLDVTPLSLGIETAGGVMTTLIKRNSTIPTKQTQIFTTYADNQPGVLVQVFEGERAMTKDNNILGKFELSAIPPAPRGVPQIEVTFDIDANGILNVSAAEKSTGKVNRITITNDKGRLSKEDIDRMVSDAEAYRQADEQQRQRIDAKNQLETYCFHMRSVLDDEQVRASLSEAERNTIQQKCNETISWLDANQLAEQQEFQHKLQELERVCNPIMMRLHQEAGIPPPSAAPGGSNGGGPGAGGIGGPTIEEVD</sequence>
<dbReference type="PROSITE" id="PS00297">
    <property type="entry name" value="HSP70_1"/>
    <property type="match status" value="1"/>
</dbReference>
<dbReference type="Gene3D" id="3.30.30.30">
    <property type="match status" value="1"/>
</dbReference>
<dbReference type="InterPro" id="IPR043129">
    <property type="entry name" value="ATPase_NBD"/>
</dbReference>
<dbReference type="InterPro" id="IPR029048">
    <property type="entry name" value="HSP70_C_sf"/>
</dbReference>
<comment type="similarity">
    <text evidence="1 5">Belongs to the heat shock protein 70 family.</text>
</comment>
<dbReference type="Gene3D" id="2.60.34.10">
    <property type="entry name" value="Substrate Binding Domain Of DNAk, Chain A, domain 1"/>
    <property type="match status" value="1"/>
</dbReference>
<name>A0AAD4JXM8_9MUSC</name>
<dbReference type="Pfam" id="PF00012">
    <property type="entry name" value="HSP70"/>
    <property type="match status" value="1"/>
</dbReference>
<feature type="region of interest" description="Disordered" evidence="6">
    <location>
        <begin position="616"/>
        <end position="647"/>
    </location>
</feature>